<reference evidence="2" key="1">
    <citation type="submission" date="2020-09" db="EMBL/GenBank/DDBJ databases">
        <authorList>
            <person name="Kikuchi T."/>
        </authorList>
    </citation>
    <scope>NUCLEOTIDE SEQUENCE</scope>
    <source>
        <strain evidence="2">SH1</strain>
    </source>
</reference>
<feature type="region of interest" description="Disordered" evidence="1">
    <location>
        <begin position="23"/>
        <end position="56"/>
    </location>
</feature>
<dbReference type="EMBL" id="CAJFCW020000004">
    <property type="protein sequence ID" value="CAG9111181.1"/>
    <property type="molecule type" value="Genomic_DNA"/>
</dbReference>
<accession>A0A811KUF1</accession>
<feature type="compositionally biased region" description="Polar residues" evidence="1">
    <location>
        <begin position="32"/>
        <end position="42"/>
    </location>
</feature>
<dbReference type="Proteomes" id="UP000614601">
    <property type="component" value="Unassembled WGS sequence"/>
</dbReference>
<name>A0A811KUF1_9BILA</name>
<evidence type="ECO:0000313" key="2">
    <source>
        <dbReference type="EMBL" id="CAD5218633.1"/>
    </source>
</evidence>
<proteinExistence type="predicted"/>
<sequence>MMMQKQNSRAPLRRIQSGSVLDQKDKVLWPRRQTNPSLNITRTPIVERSEETNGNESSFWKIRRKPRNKMLLCGYLKNQSAYTRRQPTEDECKFIEQRVISQIRQDEEYSEVDDAATNSTTTTTLSSSSNGSRKYNPKIMDIEVEKPVRAAPIKKNFLHGVLDYNKKLAEIRSFKTADVNNNNVKPLQKQKSSIAMPIEAPIVQHISRREFLDDCGSLGTPPLITRRAFTPSSRSSMHGSKETLTSDRSFIVQHNTFRVAWEKDIYHERIREQRCRKGDSIESGDGSENEDDFEIEARKSQHKIVLKQRAAERTKQWSAELEKIVSLD</sequence>
<dbReference type="EMBL" id="CAJFDH010000004">
    <property type="protein sequence ID" value="CAD5218633.1"/>
    <property type="molecule type" value="Genomic_DNA"/>
</dbReference>
<feature type="compositionally biased region" description="Acidic residues" evidence="1">
    <location>
        <begin position="285"/>
        <end position="294"/>
    </location>
</feature>
<dbReference type="AlphaFoldDB" id="A0A811KUF1"/>
<feature type="region of interest" description="Disordered" evidence="1">
    <location>
        <begin position="106"/>
        <end position="134"/>
    </location>
</feature>
<feature type="region of interest" description="Disordered" evidence="1">
    <location>
        <begin position="275"/>
        <end position="294"/>
    </location>
</feature>
<dbReference type="Proteomes" id="UP000783686">
    <property type="component" value="Unassembled WGS sequence"/>
</dbReference>
<gene>
    <name evidence="2" type="ORF">BOKJ2_LOCUS7843</name>
</gene>
<evidence type="ECO:0000256" key="1">
    <source>
        <dbReference type="SAM" id="MobiDB-lite"/>
    </source>
</evidence>
<evidence type="ECO:0000313" key="3">
    <source>
        <dbReference type="Proteomes" id="UP000614601"/>
    </source>
</evidence>
<organism evidence="2 3">
    <name type="scientific">Bursaphelenchus okinawaensis</name>
    <dbReference type="NCBI Taxonomy" id="465554"/>
    <lineage>
        <taxon>Eukaryota</taxon>
        <taxon>Metazoa</taxon>
        <taxon>Ecdysozoa</taxon>
        <taxon>Nematoda</taxon>
        <taxon>Chromadorea</taxon>
        <taxon>Rhabditida</taxon>
        <taxon>Tylenchina</taxon>
        <taxon>Tylenchomorpha</taxon>
        <taxon>Aphelenchoidea</taxon>
        <taxon>Aphelenchoididae</taxon>
        <taxon>Bursaphelenchus</taxon>
    </lineage>
</organism>
<keyword evidence="3" id="KW-1185">Reference proteome</keyword>
<feature type="compositionally biased region" description="Low complexity" evidence="1">
    <location>
        <begin position="117"/>
        <end position="132"/>
    </location>
</feature>
<comment type="caution">
    <text evidence="2">The sequence shown here is derived from an EMBL/GenBank/DDBJ whole genome shotgun (WGS) entry which is preliminary data.</text>
</comment>
<protein>
    <submittedName>
        <fullName evidence="2">Uncharacterized protein</fullName>
    </submittedName>
</protein>
<dbReference type="OrthoDB" id="5821662at2759"/>